<dbReference type="EMBL" id="HBGU01057973">
    <property type="protein sequence ID" value="CAD9509967.1"/>
    <property type="molecule type" value="Transcribed_RNA"/>
</dbReference>
<dbReference type="AlphaFoldDB" id="A0A7S2I6V4"/>
<organism evidence="1">
    <name type="scientific">Haptolina brevifila</name>
    <dbReference type="NCBI Taxonomy" id="156173"/>
    <lineage>
        <taxon>Eukaryota</taxon>
        <taxon>Haptista</taxon>
        <taxon>Haptophyta</taxon>
        <taxon>Prymnesiophyceae</taxon>
        <taxon>Prymnesiales</taxon>
        <taxon>Prymnesiaceae</taxon>
        <taxon>Haptolina</taxon>
    </lineage>
</organism>
<protein>
    <submittedName>
        <fullName evidence="1">Uncharacterized protein</fullName>
    </submittedName>
</protein>
<accession>A0A7S2I6V4</accession>
<sequence length="102" mass="11522">MSETEFSHLGDGKCPKEFQHYYTMNGGIKSLRKSTEDGKAAYFRHTLGRHNFSEKDHTIAIPYGKTSAQLQHFFSMCLFREGHISELLGVHDSVSPAESAQE</sequence>
<reference evidence="1" key="1">
    <citation type="submission" date="2021-01" db="EMBL/GenBank/DDBJ databases">
        <authorList>
            <person name="Corre E."/>
            <person name="Pelletier E."/>
            <person name="Niang G."/>
            <person name="Scheremetjew M."/>
            <person name="Finn R."/>
            <person name="Kale V."/>
            <person name="Holt S."/>
            <person name="Cochrane G."/>
            <person name="Meng A."/>
            <person name="Brown T."/>
            <person name="Cohen L."/>
        </authorList>
    </citation>
    <scope>NUCLEOTIDE SEQUENCE</scope>
    <source>
        <strain evidence="1">UTEX LB 985</strain>
    </source>
</reference>
<proteinExistence type="predicted"/>
<gene>
    <name evidence="1" type="ORF">CBRE1094_LOCUS31499</name>
</gene>
<name>A0A7S2I6V4_9EUKA</name>
<evidence type="ECO:0000313" key="1">
    <source>
        <dbReference type="EMBL" id="CAD9509967.1"/>
    </source>
</evidence>